<sequence length="85" mass="9494">METQRPTLREDLGRAREERAVHLWGAIGSAIVSIFVPILGLITAYSGYKLTDVMSRRWFGLLLAAFGLANVVSWILWLAMLAGYI</sequence>
<organism evidence="2 3">
    <name type="scientific">Natrialba hulunbeirensis JCM 10989</name>
    <dbReference type="NCBI Taxonomy" id="1227493"/>
    <lineage>
        <taxon>Archaea</taxon>
        <taxon>Methanobacteriati</taxon>
        <taxon>Methanobacteriota</taxon>
        <taxon>Stenosarchaea group</taxon>
        <taxon>Halobacteria</taxon>
        <taxon>Halobacteriales</taxon>
        <taxon>Natrialbaceae</taxon>
        <taxon>Natrialba</taxon>
    </lineage>
</organism>
<keyword evidence="1" id="KW-0812">Transmembrane</keyword>
<dbReference type="PATRIC" id="fig|1227493.4.peg.491"/>
<keyword evidence="1" id="KW-1133">Transmembrane helix</keyword>
<dbReference type="OrthoDB" id="345989at2157"/>
<proteinExistence type="predicted"/>
<reference evidence="2 3" key="1">
    <citation type="journal article" date="2014" name="PLoS Genet.">
        <title>Phylogenetically driven sequencing of extremely halophilic archaea reveals strategies for static and dynamic osmo-response.</title>
        <authorList>
            <person name="Becker E.A."/>
            <person name="Seitzer P.M."/>
            <person name="Tritt A."/>
            <person name="Larsen D."/>
            <person name="Krusor M."/>
            <person name="Yao A.I."/>
            <person name="Wu D."/>
            <person name="Madern D."/>
            <person name="Eisen J.A."/>
            <person name="Darling A.E."/>
            <person name="Facciotti M.T."/>
        </authorList>
    </citation>
    <scope>NUCLEOTIDE SEQUENCE [LARGE SCALE GENOMIC DNA]</scope>
    <source>
        <strain evidence="2 3">JCM 10989</strain>
    </source>
</reference>
<dbReference type="EMBL" id="AOIM01000010">
    <property type="protein sequence ID" value="ELY94592.1"/>
    <property type="molecule type" value="Genomic_DNA"/>
</dbReference>
<dbReference type="AlphaFoldDB" id="M0A9M0"/>
<name>M0A9M0_9EURY</name>
<evidence type="ECO:0000313" key="3">
    <source>
        <dbReference type="Proteomes" id="UP000011519"/>
    </source>
</evidence>
<dbReference type="Proteomes" id="UP000011519">
    <property type="component" value="Unassembled WGS sequence"/>
</dbReference>
<gene>
    <name evidence="2" type="ORF">C483_02635</name>
</gene>
<feature type="transmembrane region" description="Helical" evidence="1">
    <location>
        <begin position="58"/>
        <end position="84"/>
    </location>
</feature>
<evidence type="ECO:0000256" key="1">
    <source>
        <dbReference type="SAM" id="Phobius"/>
    </source>
</evidence>
<comment type="caution">
    <text evidence="2">The sequence shown here is derived from an EMBL/GenBank/DDBJ whole genome shotgun (WGS) entry which is preliminary data.</text>
</comment>
<feature type="transmembrane region" description="Helical" evidence="1">
    <location>
        <begin position="21"/>
        <end position="46"/>
    </location>
</feature>
<keyword evidence="1" id="KW-0472">Membrane</keyword>
<keyword evidence="3" id="KW-1185">Reference proteome</keyword>
<evidence type="ECO:0000313" key="2">
    <source>
        <dbReference type="EMBL" id="ELY94592.1"/>
    </source>
</evidence>
<dbReference type="RefSeq" id="WP_006651783.1">
    <property type="nucleotide sequence ID" value="NZ_AOIM01000010.1"/>
</dbReference>
<accession>M0A9M0</accession>
<protein>
    <submittedName>
        <fullName evidence="2">Uncharacterized protein</fullName>
    </submittedName>
</protein>